<protein>
    <recommendedName>
        <fullName evidence="3">Proteasome assembly chaperone 1</fullName>
    </recommendedName>
</protein>
<dbReference type="RefSeq" id="XP_049264046.1">
    <property type="nucleotide sequence ID" value="XM_049406449.1"/>
</dbReference>
<evidence type="ECO:0008006" key="3">
    <source>
        <dbReference type="Google" id="ProtNLM"/>
    </source>
</evidence>
<reference evidence="1 2" key="1">
    <citation type="journal article" date="2021" name="DNA Res.">
        <title>Genome analysis of Candida subhashii reveals its hybrid nature and dual mitochondrial genome conformations.</title>
        <authorList>
            <person name="Mixao V."/>
            <person name="Hegedusova E."/>
            <person name="Saus E."/>
            <person name="Pryszcz L.P."/>
            <person name="Cillingova A."/>
            <person name="Nosek J."/>
            <person name="Gabaldon T."/>
        </authorList>
    </citation>
    <scope>NUCLEOTIDE SEQUENCE [LARGE SCALE GENOMIC DNA]</scope>
    <source>
        <strain evidence="1 2">CBS 10753</strain>
    </source>
</reference>
<dbReference type="Pfam" id="PF10450">
    <property type="entry name" value="POC1"/>
    <property type="match status" value="1"/>
</dbReference>
<organism evidence="1 2">
    <name type="scientific">[Candida] subhashii</name>
    <dbReference type="NCBI Taxonomy" id="561895"/>
    <lineage>
        <taxon>Eukaryota</taxon>
        <taxon>Fungi</taxon>
        <taxon>Dikarya</taxon>
        <taxon>Ascomycota</taxon>
        <taxon>Saccharomycotina</taxon>
        <taxon>Pichiomycetes</taxon>
        <taxon>Debaryomycetaceae</taxon>
        <taxon>Spathaspora</taxon>
    </lineage>
</organism>
<accession>A0A8J5V0E3</accession>
<dbReference type="AlphaFoldDB" id="A0A8J5V0E3"/>
<dbReference type="GeneID" id="73469475"/>
<evidence type="ECO:0000313" key="1">
    <source>
        <dbReference type="EMBL" id="KAG7663814.1"/>
    </source>
</evidence>
<dbReference type="Proteomes" id="UP000694255">
    <property type="component" value="Unassembled WGS sequence"/>
</dbReference>
<dbReference type="GO" id="GO:0043248">
    <property type="term" value="P:proteasome assembly"/>
    <property type="evidence" value="ECO:0007669"/>
    <property type="project" value="InterPro"/>
</dbReference>
<sequence>MLIKPIVDIRNPRHMLEDEDVEDAKPHPIPIISIDLTIDTIDNMIIIPKTLSILQDQLPDMKPIGSVKIDYPELYQPLTTEESIEKEEEEYDEDVQLYNAIAAQRLKTRYPVTGIPILANGTTISLTIPHFVNTITYNILARALVKKFKPNQTWIVLSPCSMNNNQSINRLVIGQGVEQIYLPPLVESIPILKPPHTITGISAAIISQLNIMNESRVVGLVLNSEGQPGFEKSDNDAIIDACFVIGNILNIDDKEYMTRVSSSVRKFNGYSNSGMYI</sequence>
<dbReference type="OrthoDB" id="3980818at2759"/>
<name>A0A8J5V0E3_9ASCO</name>
<evidence type="ECO:0000313" key="2">
    <source>
        <dbReference type="Proteomes" id="UP000694255"/>
    </source>
</evidence>
<dbReference type="InterPro" id="IPR018855">
    <property type="entry name" value="Psome_chaperone_1_fun"/>
</dbReference>
<dbReference type="EMBL" id="JAGSYN010000117">
    <property type="protein sequence ID" value="KAG7663814.1"/>
    <property type="molecule type" value="Genomic_DNA"/>
</dbReference>
<comment type="caution">
    <text evidence="1">The sequence shown here is derived from an EMBL/GenBank/DDBJ whole genome shotgun (WGS) entry which is preliminary data.</text>
</comment>
<gene>
    <name evidence="1" type="ORF">J8A68_002674</name>
</gene>
<keyword evidence="2" id="KW-1185">Reference proteome</keyword>
<proteinExistence type="predicted"/>